<keyword evidence="1" id="KW-1185">Reference proteome</keyword>
<evidence type="ECO:0000313" key="2">
    <source>
        <dbReference type="WBParaSite" id="Hba_07619"/>
    </source>
</evidence>
<reference evidence="2" key="1">
    <citation type="submission" date="2016-11" db="UniProtKB">
        <authorList>
            <consortium name="WormBaseParasite"/>
        </authorList>
    </citation>
    <scope>IDENTIFICATION</scope>
</reference>
<dbReference type="Proteomes" id="UP000095283">
    <property type="component" value="Unplaced"/>
</dbReference>
<accession>A0A1I7WR87</accession>
<dbReference type="WBParaSite" id="Hba_07619">
    <property type="protein sequence ID" value="Hba_07619"/>
    <property type="gene ID" value="Hba_07619"/>
</dbReference>
<protein>
    <submittedName>
        <fullName evidence="2">Ovule protein</fullName>
    </submittedName>
</protein>
<sequence>MFEEWKSAWKSLSFHNECSFFYANPFLNFSYPTSTQTGEDDMNEEVQTEEQSCDTKWVQHPAQFFYWRSPKISNW</sequence>
<organism evidence="1 2">
    <name type="scientific">Heterorhabditis bacteriophora</name>
    <name type="common">Entomopathogenic nematode worm</name>
    <dbReference type="NCBI Taxonomy" id="37862"/>
    <lineage>
        <taxon>Eukaryota</taxon>
        <taxon>Metazoa</taxon>
        <taxon>Ecdysozoa</taxon>
        <taxon>Nematoda</taxon>
        <taxon>Chromadorea</taxon>
        <taxon>Rhabditida</taxon>
        <taxon>Rhabditina</taxon>
        <taxon>Rhabditomorpha</taxon>
        <taxon>Strongyloidea</taxon>
        <taxon>Heterorhabditidae</taxon>
        <taxon>Heterorhabditis</taxon>
    </lineage>
</organism>
<evidence type="ECO:0000313" key="1">
    <source>
        <dbReference type="Proteomes" id="UP000095283"/>
    </source>
</evidence>
<dbReference type="AlphaFoldDB" id="A0A1I7WR87"/>
<proteinExistence type="predicted"/>
<name>A0A1I7WR87_HETBA</name>